<evidence type="ECO:0000256" key="1">
    <source>
        <dbReference type="ARBA" id="ARBA00022737"/>
    </source>
</evidence>
<proteinExistence type="predicted"/>
<dbReference type="InterPro" id="IPR016024">
    <property type="entry name" value="ARM-type_fold"/>
</dbReference>
<keyword evidence="3" id="KW-1185">Reference proteome</keyword>
<sequence>MTHTNPLFDPVTDDALAARFTDADAAVRRLAVIEAADLEEEAWLPAIADALRHDADAAVRRTAAQRLGAWDTDEAVDALCAALADNDTGTREAAADSLSALKDPVAGERLLPHLASASADAFTRAALLRALRELRLPKAAAPALAALSDAAPLVRREAVGVLGWLRHASALPQLTQLARADTSVEVRHAAVGALGFATDDSVLDTLKHALSDDEWRVREEAAATLGKLRLVAARVALEHALADDYWQVTLQAARALGRLRDVASTHAVAELLTFPISNVRKEAALALGEIGSRDALAVLEAALGDGDPEVRKAARIAIAQIGERHAPHQAND</sequence>
<dbReference type="SUPFAM" id="SSF48371">
    <property type="entry name" value="ARM repeat"/>
    <property type="match status" value="1"/>
</dbReference>
<dbReference type="Pfam" id="PF13646">
    <property type="entry name" value="HEAT_2"/>
    <property type="match status" value="2"/>
</dbReference>
<organism evidence="2 3">
    <name type="scientific">Caballeronia pedi</name>
    <dbReference type="NCBI Taxonomy" id="1777141"/>
    <lineage>
        <taxon>Bacteria</taxon>
        <taxon>Pseudomonadati</taxon>
        <taxon>Pseudomonadota</taxon>
        <taxon>Betaproteobacteria</taxon>
        <taxon>Burkholderiales</taxon>
        <taxon>Burkholderiaceae</taxon>
        <taxon>Caballeronia</taxon>
    </lineage>
</organism>
<dbReference type="EMBL" id="FCOE02000008">
    <property type="protein sequence ID" value="SAK64460.1"/>
    <property type="molecule type" value="Genomic_DNA"/>
</dbReference>
<dbReference type="GO" id="GO:0016829">
    <property type="term" value="F:lyase activity"/>
    <property type="evidence" value="ECO:0007669"/>
    <property type="project" value="UniProtKB-KW"/>
</dbReference>
<comment type="caution">
    <text evidence="2">The sequence shown here is derived from an EMBL/GenBank/DDBJ whole genome shotgun (WGS) entry which is preliminary data.</text>
</comment>
<dbReference type="PANTHER" id="PTHR12697:SF40">
    <property type="entry name" value="PHYCOCYANOBILIN LYASE SUBUNIT ALPHA"/>
    <property type="match status" value="1"/>
</dbReference>
<dbReference type="InterPro" id="IPR000357">
    <property type="entry name" value="HEAT"/>
</dbReference>
<dbReference type="OrthoDB" id="3464935at2"/>
<dbReference type="InterPro" id="IPR004155">
    <property type="entry name" value="PBS_lyase_HEAT"/>
</dbReference>
<dbReference type="InterPro" id="IPR011989">
    <property type="entry name" value="ARM-like"/>
</dbReference>
<keyword evidence="1" id="KW-0677">Repeat</keyword>
<dbReference type="Pfam" id="PF02985">
    <property type="entry name" value="HEAT"/>
    <property type="match status" value="1"/>
</dbReference>
<dbReference type="PANTHER" id="PTHR12697">
    <property type="entry name" value="PBS LYASE HEAT-LIKE PROTEIN"/>
    <property type="match status" value="1"/>
</dbReference>
<dbReference type="RefSeq" id="WP_061175464.1">
    <property type="nucleotide sequence ID" value="NZ_FCOE02000008.1"/>
</dbReference>
<keyword evidence="2" id="KW-0456">Lyase</keyword>
<dbReference type="STRING" id="1777141.AWB80_03011"/>
<evidence type="ECO:0000313" key="2">
    <source>
        <dbReference type="EMBL" id="SAK64460.1"/>
    </source>
</evidence>
<dbReference type="AlphaFoldDB" id="A0A158B3E2"/>
<protein>
    <submittedName>
        <fullName evidence="2">HEAT repeat-containing PBS lyase</fullName>
    </submittedName>
</protein>
<dbReference type="GO" id="GO:0016491">
    <property type="term" value="F:oxidoreductase activity"/>
    <property type="evidence" value="ECO:0007669"/>
    <property type="project" value="TreeGrafter"/>
</dbReference>
<dbReference type="Proteomes" id="UP000054911">
    <property type="component" value="Unassembled WGS sequence"/>
</dbReference>
<dbReference type="Gene3D" id="1.25.10.10">
    <property type="entry name" value="Leucine-rich Repeat Variant"/>
    <property type="match status" value="2"/>
</dbReference>
<reference evidence="2" key="1">
    <citation type="submission" date="2016-01" db="EMBL/GenBank/DDBJ databases">
        <authorList>
            <person name="Peeters C."/>
        </authorList>
    </citation>
    <scope>NUCLEOTIDE SEQUENCE [LARGE SCALE GENOMIC DNA]</scope>
    <source>
        <strain evidence="2">LMG 29323</strain>
    </source>
</reference>
<evidence type="ECO:0000313" key="3">
    <source>
        <dbReference type="Proteomes" id="UP000054911"/>
    </source>
</evidence>
<gene>
    <name evidence="2" type="ORF">AWB80_03011</name>
</gene>
<name>A0A158B3E2_9BURK</name>
<accession>A0A158B3E2</accession>
<dbReference type="SMART" id="SM00567">
    <property type="entry name" value="EZ_HEAT"/>
    <property type="match status" value="9"/>
</dbReference>